<evidence type="ECO:0000259" key="1">
    <source>
        <dbReference type="Pfam" id="PF01471"/>
    </source>
</evidence>
<dbReference type="OrthoDB" id="3268648at2"/>
<keyword evidence="4" id="KW-1185">Reference proteome</keyword>
<evidence type="ECO:0000313" key="4">
    <source>
        <dbReference type="Proteomes" id="UP000054404"/>
    </source>
</evidence>
<evidence type="ECO:0000313" key="3">
    <source>
        <dbReference type="EMBL" id="MDK8601384.1"/>
    </source>
</evidence>
<protein>
    <submittedName>
        <fullName evidence="3">Peptidoglycan-binding domain-containing protein</fullName>
    </submittedName>
    <submittedName>
        <fullName evidence="2">Putative peptidoglycan binding domain protein</fullName>
    </submittedName>
</protein>
<reference evidence="2" key="1">
    <citation type="submission" date="2015-11" db="EMBL/GenBank/DDBJ databases">
        <title>Draft Genome Sequence of the Type Strain Trueperella bernardiae LCDC 89-0504T, Isolated from Blood Culture.</title>
        <authorList>
            <person name="Bernier A.-M."/>
            <person name="Bernard K."/>
        </authorList>
    </citation>
    <scope>NUCLEOTIDE SEQUENCE [LARGE SCALE GENOMIC DNA]</scope>
    <source>
        <strain evidence="2">LCDC 89-0504</strain>
    </source>
</reference>
<gene>
    <name evidence="2" type="ORF">AQZ59_00868</name>
    <name evidence="3" type="ORF">QP858_02780</name>
</gene>
<dbReference type="STRING" id="59561.AQZ59_00868"/>
<dbReference type="Gene3D" id="1.10.101.10">
    <property type="entry name" value="PGBD-like superfamily/PGBD"/>
    <property type="match status" value="1"/>
</dbReference>
<dbReference type="Pfam" id="PF01471">
    <property type="entry name" value="PG_binding_1"/>
    <property type="match status" value="1"/>
</dbReference>
<feature type="domain" description="Peptidoglycan binding-like" evidence="1">
    <location>
        <begin position="115"/>
        <end position="162"/>
    </location>
</feature>
<comment type="caution">
    <text evidence="2">The sequence shown here is derived from an EMBL/GenBank/DDBJ whole genome shotgun (WGS) entry which is preliminary data.</text>
</comment>
<dbReference type="Proteomes" id="UP000054404">
    <property type="component" value="Unassembled WGS sequence"/>
</dbReference>
<accession>A0A0W1KK33</accession>
<dbReference type="AlphaFoldDB" id="A0A0W1KK33"/>
<proteinExistence type="predicted"/>
<dbReference type="RefSeq" id="WP_062613434.1">
    <property type="nucleotide sequence ID" value="NZ_JAMQRX010000002.1"/>
</dbReference>
<evidence type="ECO:0000313" key="2">
    <source>
        <dbReference type="EMBL" id="KTF04347.1"/>
    </source>
</evidence>
<organism evidence="2 4">
    <name type="scientific">Trueperella bernardiae</name>
    <dbReference type="NCBI Taxonomy" id="59561"/>
    <lineage>
        <taxon>Bacteria</taxon>
        <taxon>Bacillati</taxon>
        <taxon>Actinomycetota</taxon>
        <taxon>Actinomycetes</taxon>
        <taxon>Actinomycetales</taxon>
        <taxon>Actinomycetaceae</taxon>
        <taxon>Trueperella</taxon>
    </lineage>
</organism>
<sequence>MRRIIAFFLTVLVAAGLGLGAGYVVLRGEEAVPVKAAPATVTVETGSVGRSLSFGASVDVDSTTLATNVLPGVVTFVAEDQVFSAGQTLYEVGGLPVGVVDGDVPFYRDLSRGMTGADVKQLNAYLNALGYPGAVDSDFGPIAEKNVRQWQKDTGQPVTGTVQLGQLVASPSLPAELTFDRKVLKKGALLAGGEVVVSAPAGTARVFLVLNESQQALLPAEAQVRLTNGEHEWSGVVGETRKNEESFTYEVEIQGVGGGTVCDDDCEGLTPGSELQAIIEIVPQVSGPLVPRSAIMTDALGATYVVDAAGERHDVVVLGASQGVAVVDGIDVGSEIRVFGEGD</sequence>
<dbReference type="PATRIC" id="fig|59561.3.peg.861"/>
<dbReference type="Proteomes" id="UP001225576">
    <property type="component" value="Unassembled WGS sequence"/>
</dbReference>
<dbReference type="InterPro" id="IPR002477">
    <property type="entry name" value="Peptidoglycan-bd-like"/>
</dbReference>
<reference evidence="3" key="2">
    <citation type="submission" date="2023-05" db="EMBL/GenBank/DDBJ databases">
        <title>Genomic Catalog of Human Bladder Bacteria.</title>
        <authorList>
            <person name="Du J."/>
        </authorList>
    </citation>
    <scope>NUCLEOTIDE SEQUENCE</scope>
    <source>
        <strain evidence="3">UMB1304A</strain>
    </source>
</reference>
<name>A0A0W1KK33_9ACTO</name>
<dbReference type="InterPro" id="IPR036365">
    <property type="entry name" value="PGBD-like_sf"/>
</dbReference>
<dbReference type="EMBL" id="LNIZ01000003">
    <property type="protein sequence ID" value="KTF04347.1"/>
    <property type="molecule type" value="Genomic_DNA"/>
</dbReference>
<dbReference type="InterPro" id="IPR036366">
    <property type="entry name" value="PGBDSf"/>
</dbReference>
<dbReference type="EMBL" id="JASPDQ010000004">
    <property type="protein sequence ID" value="MDK8601384.1"/>
    <property type="molecule type" value="Genomic_DNA"/>
</dbReference>
<dbReference type="SUPFAM" id="SSF47090">
    <property type="entry name" value="PGBD-like"/>
    <property type="match status" value="1"/>
</dbReference>